<dbReference type="InterPro" id="IPR018517">
    <property type="entry name" value="tRNA_hU_synthase_CS"/>
</dbReference>
<dbReference type="InterPro" id="IPR001269">
    <property type="entry name" value="DUS_fam"/>
</dbReference>
<protein>
    <recommendedName>
        <fullName evidence="9">tRNA-dihydrouridine(20/20a) synthase</fullName>
        <ecNumber evidence="9">1.3.1.91</ecNumber>
    </recommendedName>
    <alternativeName>
        <fullName evidence="9">U20-specific dihydrouridine synthase</fullName>
        <shortName evidence="9">U20-specific Dus</shortName>
    </alternativeName>
    <alternativeName>
        <fullName evidence="9">tRNA-dihydrouridine synthase A</fullName>
    </alternativeName>
</protein>
<dbReference type="Gene3D" id="3.20.20.70">
    <property type="entry name" value="Aldolase class I"/>
    <property type="match status" value="1"/>
</dbReference>
<keyword evidence="5 9" id="KW-0819">tRNA processing</keyword>
<comment type="catalytic activity">
    <reaction evidence="9">
        <text>5,6-dihydrouridine(20a) in tRNA + NADP(+) = uridine(20a) in tRNA + NADPH + H(+)</text>
        <dbReference type="Rhea" id="RHEA:53344"/>
        <dbReference type="Rhea" id="RHEA-COMP:13535"/>
        <dbReference type="Rhea" id="RHEA-COMP:13536"/>
        <dbReference type="ChEBI" id="CHEBI:15378"/>
        <dbReference type="ChEBI" id="CHEBI:57783"/>
        <dbReference type="ChEBI" id="CHEBI:58349"/>
        <dbReference type="ChEBI" id="CHEBI:65315"/>
        <dbReference type="ChEBI" id="CHEBI:74443"/>
    </reaction>
</comment>
<feature type="site" description="Interacts with tRNA" evidence="9">
    <location>
        <position position="126"/>
    </location>
</feature>
<feature type="domain" description="DUS-like FMN-binding" evidence="13">
    <location>
        <begin position="44"/>
        <end position="349"/>
    </location>
</feature>
<evidence type="ECO:0000256" key="4">
    <source>
        <dbReference type="ARBA" id="ARBA00022643"/>
    </source>
</evidence>
<feature type="site" description="Interacts with tRNA" evidence="9">
    <location>
        <position position="216"/>
    </location>
</feature>
<dbReference type="PROSITE" id="PS01136">
    <property type="entry name" value="UPF0034"/>
    <property type="match status" value="1"/>
</dbReference>
<dbReference type="NCBIfam" id="NF008774">
    <property type="entry name" value="PRK11815.1"/>
    <property type="match status" value="1"/>
</dbReference>
<dbReference type="GO" id="GO:0102266">
    <property type="term" value="F:tRNA-dihydrouridine20a synthase activity"/>
    <property type="evidence" value="ECO:0007669"/>
    <property type="project" value="RHEA"/>
</dbReference>
<dbReference type="Gene3D" id="1.20.120.1460">
    <property type="match status" value="1"/>
</dbReference>
<feature type="site" description="Interacts with tRNA; defines subfamily-specific binding signature" evidence="9">
    <location>
        <position position="334"/>
    </location>
</feature>
<dbReference type="Pfam" id="PF01207">
    <property type="entry name" value="Dus"/>
    <property type="match status" value="1"/>
</dbReference>
<evidence type="ECO:0000256" key="9">
    <source>
        <dbReference type="HAMAP-Rule" id="MF_02041"/>
    </source>
</evidence>
<dbReference type="SUPFAM" id="SSF51395">
    <property type="entry name" value="FMN-linked oxidoreductases"/>
    <property type="match status" value="1"/>
</dbReference>
<feature type="site" description="Interacts with tRNA; defines subfamily-specific binding signature" evidence="9">
    <location>
        <position position="213"/>
    </location>
</feature>
<evidence type="ECO:0000256" key="8">
    <source>
        <dbReference type="ARBA" id="ARBA00023002"/>
    </source>
</evidence>
<dbReference type="EMBL" id="WUWG01000003">
    <property type="protein sequence ID" value="MXU65460.1"/>
    <property type="molecule type" value="Genomic_DNA"/>
</dbReference>
<comment type="catalytic activity">
    <reaction evidence="9">
        <text>5,6-dihydrouridine(20) in tRNA + NAD(+) = uridine(20) in tRNA + NADH + H(+)</text>
        <dbReference type="Rhea" id="RHEA:53340"/>
        <dbReference type="Rhea" id="RHEA-COMP:13533"/>
        <dbReference type="Rhea" id="RHEA-COMP:13534"/>
        <dbReference type="ChEBI" id="CHEBI:15378"/>
        <dbReference type="ChEBI" id="CHEBI:57540"/>
        <dbReference type="ChEBI" id="CHEBI:57945"/>
        <dbReference type="ChEBI" id="CHEBI:65315"/>
        <dbReference type="ChEBI" id="CHEBI:74443"/>
        <dbReference type="EC" id="1.3.1.91"/>
    </reaction>
</comment>
<dbReference type="InterPro" id="IPR035587">
    <property type="entry name" value="DUS-like_FMN-bd"/>
</dbReference>
<comment type="function">
    <text evidence="9">Catalyzes the synthesis of 5,6-dihydrouridine (D), a modified base found in the D-loop of most tRNAs, via the reduction of the C5-C6 double bond in target uridines. Specifically modifies U20 and U20a in tRNAs.</text>
</comment>
<feature type="binding site" evidence="9 12">
    <location>
        <position position="201"/>
    </location>
    <ligand>
        <name>FMN</name>
        <dbReference type="ChEBI" id="CHEBI:58210"/>
    </ligand>
</feature>
<reference evidence="14 15" key="1">
    <citation type="submission" date="2019-12" db="EMBL/GenBank/DDBJ databases">
        <title>Strain KN286 was isolated from seawater, which was collected from Caroline Seamount in the tropical western Pacific.</title>
        <authorList>
            <person name="Wang Q."/>
        </authorList>
    </citation>
    <scope>NUCLEOTIDE SEQUENCE [LARGE SCALE GENOMIC DNA]</scope>
    <source>
        <strain evidence="14 15">KN286</strain>
    </source>
</reference>
<evidence type="ECO:0000256" key="10">
    <source>
        <dbReference type="PIRNR" id="PIRNR006621"/>
    </source>
</evidence>
<comment type="similarity">
    <text evidence="10">Belongs to the dus family.</text>
</comment>
<dbReference type="NCBIfam" id="TIGR00742">
    <property type="entry name" value="yjbN"/>
    <property type="match status" value="1"/>
</dbReference>
<dbReference type="GO" id="GO:0000049">
    <property type="term" value="F:tRNA binding"/>
    <property type="evidence" value="ECO:0007669"/>
    <property type="project" value="UniProtKB-UniRule"/>
</dbReference>
<comment type="caution">
    <text evidence="14">The sequence shown here is derived from an EMBL/GenBank/DDBJ whole genome shotgun (WGS) entry which is preliminary data.</text>
</comment>
<keyword evidence="3 9" id="KW-0285">Flavoprotein</keyword>
<keyword evidence="2 9" id="KW-0820">tRNA-binding</keyword>
<keyword evidence="8 9" id="KW-0560">Oxidoreductase</keyword>
<keyword evidence="12" id="KW-0547">Nucleotide-binding</keyword>
<accession>A0A6B0TLN8</accession>
<evidence type="ECO:0000256" key="12">
    <source>
        <dbReference type="PIRSR" id="PIRSR006621-2"/>
    </source>
</evidence>
<dbReference type="GO" id="GO:0010181">
    <property type="term" value="F:FMN binding"/>
    <property type="evidence" value="ECO:0007669"/>
    <property type="project" value="UniProtKB-UniRule"/>
</dbReference>
<evidence type="ECO:0000313" key="14">
    <source>
        <dbReference type="EMBL" id="MXU65460.1"/>
    </source>
</evidence>
<evidence type="ECO:0000256" key="3">
    <source>
        <dbReference type="ARBA" id="ARBA00022630"/>
    </source>
</evidence>
<evidence type="ECO:0000256" key="2">
    <source>
        <dbReference type="ARBA" id="ARBA00022555"/>
    </source>
</evidence>
<evidence type="ECO:0000256" key="5">
    <source>
        <dbReference type="ARBA" id="ARBA00022694"/>
    </source>
</evidence>
<evidence type="ECO:0000256" key="6">
    <source>
        <dbReference type="ARBA" id="ARBA00022857"/>
    </source>
</evidence>
<proteinExistence type="inferred from homology"/>
<dbReference type="PANTHER" id="PTHR42907:SF1">
    <property type="entry name" value="FMN-LINKED OXIDOREDUCTASES SUPERFAMILY PROTEIN"/>
    <property type="match status" value="1"/>
</dbReference>
<evidence type="ECO:0000256" key="1">
    <source>
        <dbReference type="ARBA" id="ARBA00001917"/>
    </source>
</evidence>
<evidence type="ECO:0000256" key="7">
    <source>
        <dbReference type="ARBA" id="ARBA00022884"/>
    </source>
</evidence>
<name>A0A6B0TLN8_9RHOB</name>
<feature type="binding site" evidence="9 12">
    <location>
        <begin position="46"/>
        <end position="48"/>
    </location>
    <ligand>
        <name>FMN</name>
        <dbReference type="ChEBI" id="CHEBI:58210"/>
    </ligand>
</feature>
<feature type="binding site" evidence="9 12">
    <location>
        <begin position="241"/>
        <end position="243"/>
    </location>
    <ligand>
        <name>FMN</name>
        <dbReference type="ChEBI" id="CHEBI:58210"/>
    </ligand>
</feature>
<dbReference type="AlphaFoldDB" id="A0A6B0TLN8"/>
<dbReference type="PIRSF" id="PIRSF006621">
    <property type="entry name" value="Dus"/>
    <property type="match status" value="1"/>
</dbReference>
<dbReference type="CDD" id="cd02801">
    <property type="entry name" value="DUS_like_FMN"/>
    <property type="match status" value="1"/>
</dbReference>
<gene>
    <name evidence="9 14" type="primary">dusA</name>
    <name evidence="14" type="ORF">GSH16_08365</name>
</gene>
<evidence type="ECO:0000256" key="11">
    <source>
        <dbReference type="PIRSR" id="PIRSR006621-1"/>
    </source>
</evidence>
<dbReference type="GO" id="GO:0102264">
    <property type="term" value="F:tRNA-dihydrouridine20 synthase activity"/>
    <property type="evidence" value="ECO:0007669"/>
    <property type="project" value="UniProtKB-EC"/>
</dbReference>
<comment type="catalytic activity">
    <reaction evidence="9">
        <text>5,6-dihydrouridine(20) in tRNA + NADP(+) = uridine(20) in tRNA + NADPH + H(+)</text>
        <dbReference type="Rhea" id="RHEA:53336"/>
        <dbReference type="Rhea" id="RHEA-COMP:13533"/>
        <dbReference type="Rhea" id="RHEA-COMP:13534"/>
        <dbReference type="ChEBI" id="CHEBI:15378"/>
        <dbReference type="ChEBI" id="CHEBI:57783"/>
        <dbReference type="ChEBI" id="CHEBI:58349"/>
        <dbReference type="ChEBI" id="CHEBI:65315"/>
        <dbReference type="ChEBI" id="CHEBI:74443"/>
        <dbReference type="EC" id="1.3.1.91"/>
    </reaction>
</comment>
<sequence>MAQPAPLCYPSPSLIPFELLPAVTQVPTDTENSLTLSRSARLSVAPMMDWTDRHCRYLHRLLSRHVLLYTEMVTAPAVLHGDPDHLLGFDAAEHPVALQLGGSDPAELAAATKIAVARGYDEVNLNVGCPSDRVQSGRFGAVLMQEPALVAACAAAMQEAAGDVEVTVKCRIGVDEQEPREVLPDFLARVSAAGIRRFSIHARKAWLQGLSPKENRDIPPLDYGLALEMVGLFPGLEISVNGGIASLDAAEEFLDQGFHGVMIGRAAYHSPTDILAAADRRIYGAPGPDRDPFDVVEAMIPYIEAQLAAGQRLNRITRHMLGLFAGRPGARQWRRVLSEGAHLPDAGPALVLEARDAVLQAQNAAA</sequence>
<comment type="catalytic activity">
    <reaction evidence="9">
        <text>5,6-dihydrouridine(20a) in tRNA + NAD(+) = uridine(20a) in tRNA + NADH + H(+)</text>
        <dbReference type="Rhea" id="RHEA:53348"/>
        <dbReference type="Rhea" id="RHEA-COMP:13535"/>
        <dbReference type="Rhea" id="RHEA-COMP:13536"/>
        <dbReference type="ChEBI" id="CHEBI:15378"/>
        <dbReference type="ChEBI" id="CHEBI:57540"/>
        <dbReference type="ChEBI" id="CHEBI:57945"/>
        <dbReference type="ChEBI" id="CHEBI:65315"/>
        <dbReference type="ChEBI" id="CHEBI:74443"/>
    </reaction>
</comment>
<dbReference type="Proteomes" id="UP000436016">
    <property type="component" value="Unassembled WGS sequence"/>
</dbReference>
<comment type="similarity">
    <text evidence="9">Belongs to the Dus family. DusA subfamily.</text>
</comment>
<feature type="binding site" evidence="9 12">
    <location>
        <position position="99"/>
    </location>
    <ligand>
        <name>FMN</name>
        <dbReference type="ChEBI" id="CHEBI:58210"/>
    </ligand>
</feature>
<dbReference type="EC" id="1.3.1.91" evidence="9"/>
<dbReference type="PANTHER" id="PTHR42907">
    <property type="entry name" value="FMN-LINKED OXIDOREDUCTASES SUPERFAMILY PROTEIN"/>
    <property type="match status" value="1"/>
</dbReference>
<evidence type="ECO:0000259" key="13">
    <source>
        <dbReference type="Pfam" id="PF01207"/>
    </source>
</evidence>
<evidence type="ECO:0000313" key="15">
    <source>
        <dbReference type="Proteomes" id="UP000436016"/>
    </source>
</evidence>
<keyword evidence="7 9" id="KW-0694">RNA-binding</keyword>
<feature type="active site" description="Proton donor" evidence="9 11">
    <location>
        <position position="129"/>
    </location>
</feature>
<feature type="binding site" evidence="9 12">
    <location>
        <begin position="264"/>
        <end position="265"/>
    </location>
    <ligand>
        <name>FMN</name>
        <dbReference type="ChEBI" id="CHEBI:58210"/>
    </ligand>
</feature>
<dbReference type="HAMAP" id="MF_02041">
    <property type="entry name" value="DusA_subfam"/>
    <property type="match status" value="1"/>
</dbReference>
<organism evidence="14 15">
    <name type="scientific">Oceanomicrobium pacificus</name>
    <dbReference type="NCBI Taxonomy" id="2692916"/>
    <lineage>
        <taxon>Bacteria</taxon>
        <taxon>Pseudomonadati</taxon>
        <taxon>Pseudomonadota</taxon>
        <taxon>Alphaproteobacteria</taxon>
        <taxon>Rhodobacterales</taxon>
        <taxon>Paracoccaceae</taxon>
        <taxon>Oceanomicrobium</taxon>
    </lineage>
</organism>
<feature type="binding site" evidence="9 12">
    <location>
        <position position="169"/>
    </location>
    <ligand>
        <name>FMN</name>
        <dbReference type="ChEBI" id="CHEBI:58210"/>
    </ligand>
</feature>
<dbReference type="InterPro" id="IPR013785">
    <property type="entry name" value="Aldolase_TIM"/>
</dbReference>
<keyword evidence="6 9" id="KW-0521">NADP</keyword>
<dbReference type="GO" id="GO:0050660">
    <property type="term" value="F:flavin adenine dinucleotide binding"/>
    <property type="evidence" value="ECO:0007669"/>
    <property type="project" value="InterPro"/>
</dbReference>
<dbReference type="InterPro" id="IPR004653">
    <property type="entry name" value="DusA"/>
</dbReference>
<keyword evidence="15" id="KW-1185">Reference proteome</keyword>
<feature type="site" description="Interacts with tRNA; defines subfamily-specific binding signature" evidence="9">
    <location>
        <position position="331"/>
    </location>
</feature>
<comment type="cofactor">
    <cofactor evidence="1 9 10 12">
        <name>FMN</name>
        <dbReference type="ChEBI" id="CHEBI:58210"/>
    </cofactor>
</comment>
<keyword evidence="4 9" id="KW-0288">FMN</keyword>